<proteinExistence type="predicted"/>
<evidence type="ECO:0000256" key="1">
    <source>
        <dbReference type="SAM" id="Phobius"/>
    </source>
</evidence>
<dbReference type="EMBL" id="JRPK02000099">
    <property type="protein sequence ID" value="TLD92752.1"/>
    <property type="molecule type" value="Genomic_DNA"/>
</dbReference>
<keyword evidence="1" id="KW-0472">Membrane</keyword>
<sequence length="121" mass="14731">MKKEKFDFSKFILDCFVCVALMIVSIAIFIKPLYYLYGFFIKNGFGFFGLSSNFSYDDFYFIALQFSILSLVPFAIIYFLYKKNKLQYRIYKPSFWFVFISINSFWWYVAYWLSHNFKTYS</sequence>
<keyword evidence="1" id="KW-0812">Transmembrane</keyword>
<feature type="transmembrane region" description="Helical" evidence="1">
    <location>
        <begin position="12"/>
        <end position="39"/>
    </location>
</feature>
<feature type="transmembrane region" description="Helical" evidence="1">
    <location>
        <begin position="59"/>
        <end position="81"/>
    </location>
</feature>
<dbReference type="AlphaFoldDB" id="A0A4V6I1R0"/>
<organism evidence="2 3">
    <name type="scientific">Helicobacter trogontum</name>
    <dbReference type="NCBI Taxonomy" id="50960"/>
    <lineage>
        <taxon>Bacteria</taxon>
        <taxon>Pseudomonadati</taxon>
        <taxon>Campylobacterota</taxon>
        <taxon>Epsilonproteobacteria</taxon>
        <taxon>Campylobacterales</taxon>
        <taxon>Helicobacteraceae</taxon>
        <taxon>Helicobacter</taxon>
    </lineage>
</organism>
<feature type="transmembrane region" description="Helical" evidence="1">
    <location>
        <begin position="93"/>
        <end position="113"/>
    </location>
</feature>
<gene>
    <name evidence="2" type="ORF">LS80_010895</name>
</gene>
<keyword evidence="1" id="KW-1133">Transmembrane helix</keyword>
<name>A0A4V6I1R0_9HELI</name>
<dbReference type="Proteomes" id="UP000029861">
    <property type="component" value="Unassembled WGS sequence"/>
</dbReference>
<accession>A0A4V6I1R0</accession>
<evidence type="ECO:0000313" key="2">
    <source>
        <dbReference type="EMBL" id="TLD92752.1"/>
    </source>
</evidence>
<evidence type="ECO:0000313" key="3">
    <source>
        <dbReference type="Proteomes" id="UP000029861"/>
    </source>
</evidence>
<comment type="caution">
    <text evidence="2">The sequence shown here is derived from an EMBL/GenBank/DDBJ whole genome shotgun (WGS) entry which is preliminary data.</text>
</comment>
<dbReference type="RefSeq" id="WP_034322903.1">
    <property type="nucleotide sequence ID" value="NZ_JRPK02000099.1"/>
</dbReference>
<protein>
    <submittedName>
        <fullName evidence="2">Uncharacterized protein</fullName>
    </submittedName>
</protein>
<reference evidence="2 3" key="1">
    <citation type="journal article" date="2014" name="Genome Announc.">
        <title>Draft genome sequences of eight enterohepatic helicobacter species isolated from both laboratory and wild rodents.</title>
        <authorList>
            <person name="Sheh A."/>
            <person name="Shen Z."/>
            <person name="Fox J.G."/>
        </authorList>
    </citation>
    <scope>NUCLEOTIDE SEQUENCE [LARGE SCALE GENOMIC DNA]</scope>
    <source>
        <strain evidence="2 3">ATCC 49310</strain>
    </source>
</reference>